<dbReference type="EMBL" id="CM023484">
    <property type="protein sequence ID" value="KAH6934401.1"/>
    <property type="molecule type" value="Genomic_DNA"/>
</dbReference>
<name>A0ACB7SKB6_HYAAI</name>
<gene>
    <name evidence="1" type="ORF">HPB50_024131</name>
</gene>
<sequence length="216" mass="24495">MHKVHELRRERAAAEQNKQPEQPKAQASVPDADAPAPKKRALRQRTCEGGSESQYLRCTDACRRATIKGSRLTLIRLKMANDNQGIWQWNCRGFAGKKAVLQQYIRHATRKPDVILSTARNTHERGYINRLQNAQQQNRGRGLCTLVRKRLTFVDHEISGVQMEHALIELIPTKRRKQSIFLQTPTTIPGVVSKDAGERPHDCRSLRFDAGQSAGQ</sequence>
<evidence type="ECO:0000313" key="1">
    <source>
        <dbReference type="EMBL" id="KAH6934401.1"/>
    </source>
</evidence>
<accession>A0ACB7SKB6</accession>
<organism evidence="1 2">
    <name type="scientific">Hyalomma asiaticum</name>
    <name type="common">Tick</name>
    <dbReference type="NCBI Taxonomy" id="266040"/>
    <lineage>
        <taxon>Eukaryota</taxon>
        <taxon>Metazoa</taxon>
        <taxon>Ecdysozoa</taxon>
        <taxon>Arthropoda</taxon>
        <taxon>Chelicerata</taxon>
        <taxon>Arachnida</taxon>
        <taxon>Acari</taxon>
        <taxon>Parasitiformes</taxon>
        <taxon>Ixodida</taxon>
        <taxon>Ixodoidea</taxon>
        <taxon>Ixodidae</taxon>
        <taxon>Hyalomminae</taxon>
        <taxon>Hyalomma</taxon>
    </lineage>
</organism>
<keyword evidence="2" id="KW-1185">Reference proteome</keyword>
<comment type="caution">
    <text evidence="1">The sequence shown here is derived from an EMBL/GenBank/DDBJ whole genome shotgun (WGS) entry which is preliminary data.</text>
</comment>
<protein>
    <submittedName>
        <fullName evidence="1">Uncharacterized protein</fullName>
    </submittedName>
</protein>
<dbReference type="Proteomes" id="UP000821845">
    <property type="component" value="Chromosome 4"/>
</dbReference>
<proteinExistence type="predicted"/>
<evidence type="ECO:0000313" key="2">
    <source>
        <dbReference type="Proteomes" id="UP000821845"/>
    </source>
</evidence>
<reference evidence="1" key="1">
    <citation type="submission" date="2020-05" db="EMBL/GenBank/DDBJ databases">
        <title>Large-scale comparative analyses of tick genomes elucidate their genetic diversity and vector capacities.</title>
        <authorList>
            <person name="Jia N."/>
            <person name="Wang J."/>
            <person name="Shi W."/>
            <person name="Du L."/>
            <person name="Sun Y."/>
            <person name="Zhan W."/>
            <person name="Jiang J."/>
            <person name="Wang Q."/>
            <person name="Zhang B."/>
            <person name="Ji P."/>
            <person name="Sakyi L.B."/>
            <person name="Cui X."/>
            <person name="Yuan T."/>
            <person name="Jiang B."/>
            <person name="Yang W."/>
            <person name="Lam T.T.-Y."/>
            <person name="Chang Q."/>
            <person name="Ding S."/>
            <person name="Wang X."/>
            <person name="Zhu J."/>
            <person name="Ruan X."/>
            <person name="Zhao L."/>
            <person name="Wei J."/>
            <person name="Que T."/>
            <person name="Du C."/>
            <person name="Cheng J."/>
            <person name="Dai P."/>
            <person name="Han X."/>
            <person name="Huang E."/>
            <person name="Gao Y."/>
            <person name="Liu J."/>
            <person name="Shao H."/>
            <person name="Ye R."/>
            <person name="Li L."/>
            <person name="Wei W."/>
            <person name="Wang X."/>
            <person name="Wang C."/>
            <person name="Yang T."/>
            <person name="Huo Q."/>
            <person name="Li W."/>
            <person name="Guo W."/>
            <person name="Chen H."/>
            <person name="Zhou L."/>
            <person name="Ni X."/>
            <person name="Tian J."/>
            <person name="Zhou Y."/>
            <person name="Sheng Y."/>
            <person name="Liu T."/>
            <person name="Pan Y."/>
            <person name="Xia L."/>
            <person name="Li J."/>
            <person name="Zhao F."/>
            <person name="Cao W."/>
        </authorList>
    </citation>
    <scope>NUCLEOTIDE SEQUENCE</scope>
    <source>
        <strain evidence="1">Hyas-2018</strain>
    </source>
</reference>